<sequence>KEKLHWPEREFSKKTVLSPEEHKSILKNESSSVQHLSRSGILKDTFTTGTSSYNVLLQSKEERKHLFQKTSSAYHKRHRKSTKPANALRSNDRHKMKAPLPLLRNGWCCLSRQPSLFITSSMPSRVRLAHSISVAGSSIGLPAQARAKAKRHSFSTKQPFHGHSCYDGLASKCILKSWVIILI</sequence>
<keyword evidence="4" id="KW-0482">Metalloprotease</keyword>
<keyword evidence="3" id="KW-0378">Hydrolase</keyword>
<evidence type="ECO:0000256" key="2">
    <source>
        <dbReference type="ARBA" id="ARBA00022670"/>
    </source>
</evidence>
<evidence type="ECO:0000256" key="5">
    <source>
        <dbReference type="SAM" id="MobiDB-lite"/>
    </source>
</evidence>
<evidence type="ECO:0000256" key="4">
    <source>
        <dbReference type="ARBA" id="ARBA00023049"/>
    </source>
</evidence>
<evidence type="ECO:0000256" key="3">
    <source>
        <dbReference type="ARBA" id="ARBA00022801"/>
    </source>
</evidence>
<dbReference type="PANTHER" id="PTHR31817:SF3">
    <property type="entry name" value="TYROSINE CARBOXYPEPTIDASE MATCAP2-RELATED"/>
    <property type="match status" value="1"/>
</dbReference>
<dbReference type="Proteomes" id="UP000694545">
    <property type="component" value="Unplaced"/>
</dbReference>
<dbReference type="Ensembl" id="ENSVKKT00000011060.1">
    <property type="protein sequence ID" value="ENSVKKP00000010800.1"/>
    <property type="gene ID" value="ENSVKKG00000007586.1"/>
</dbReference>
<feature type="compositionally biased region" description="Basic and acidic residues" evidence="5">
    <location>
        <begin position="1"/>
        <end position="26"/>
    </location>
</feature>
<evidence type="ECO:0000256" key="1">
    <source>
        <dbReference type="ARBA" id="ARBA00001947"/>
    </source>
</evidence>
<reference evidence="6" key="1">
    <citation type="submission" date="2025-08" db="UniProtKB">
        <authorList>
            <consortium name="Ensembl"/>
        </authorList>
    </citation>
    <scope>IDENTIFICATION</scope>
</reference>
<dbReference type="InterPro" id="IPR012548">
    <property type="entry name" value="MATCAP"/>
</dbReference>
<dbReference type="OMA" id="CENNISH"/>
<keyword evidence="7" id="KW-1185">Reference proteome</keyword>
<evidence type="ECO:0000313" key="6">
    <source>
        <dbReference type="Ensembl" id="ENSVKKP00000010800.1"/>
    </source>
</evidence>
<comment type="cofactor">
    <cofactor evidence="1">
        <name>Zn(2+)</name>
        <dbReference type="ChEBI" id="CHEBI:29105"/>
    </cofactor>
</comment>
<protein>
    <submittedName>
        <fullName evidence="6">Uncharacterized protein</fullName>
    </submittedName>
</protein>
<name>A0A8D2KVS1_VARKO</name>
<reference evidence="6" key="2">
    <citation type="submission" date="2025-09" db="UniProtKB">
        <authorList>
            <consortium name="Ensembl"/>
        </authorList>
    </citation>
    <scope>IDENTIFICATION</scope>
</reference>
<proteinExistence type="predicted"/>
<evidence type="ECO:0000313" key="7">
    <source>
        <dbReference type="Proteomes" id="UP000694545"/>
    </source>
</evidence>
<organism evidence="6 7">
    <name type="scientific">Varanus komodoensis</name>
    <name type="common">Komodo dragon</name>
    <dbReference type="NCBI Taxonomy" id="61221"/>
    <lineage>
        <taxon>Eukaryota</taxon>
        <taxon>Metazoa</taxon>
        <taxon>Chordata</taxon>
        <taxon>Craniata</taxon>
        <taxon>Vertebrata</taxon>
        <taxon>Euteleostomi</taxon>
        <taxon>Lepidosauria</taxon>
        <taxon>Squamata</taxon>
        <taxon>Bifurcata</taxon>
        <taxon>Unidentata</taxon>
        <taxon>Episquamata</taxon>
        <taxon>Toxicofera</taxon>
        <taxon>Anguimorpha</taxon>
        <taxon>Paleoanguimorpha</taxon>
        <taxon>Varanoidea</taxon>
        <taxon>Varanidae</taxon>
        <taxon>Varanus</taxon>
    </lineage>
</organism>
<accession>A0A8D2KVS1</accession>
<dbReference type="GO" id="GO:0006508">
    <property type="term" value="P:proteolysis"/>
    <property type="evidence" value="ECO:0007669"/>
    <property type="project" value="UniProtKB-KW"/>
</dbReference>
<dbReference type="AlphaFoldDB" id="A0A8D2KVS1"/>
<dbReference type="PANTHER" id="PTHR31817">
    <property type="match status" value="1"/>
</dbReference>
<keyword evidence="2" id="KW-0645">Protease</keyword>
<feature type="region of interest" description="Disordered" evidence="5">
    <location>
        <begin position="1"/>
        <end position="32"/>
    </location>
</feature>
<dbReference type="GO" id="GO:0008237">
    <property type="term" value="F:metallopeptidase activity"/>
    <property type="evidence" value="ECO:0007669"/>
    <property type="project" value="UniProtKB-KW"/>
</dbReference>